<dbReference type="AlphaFoldDB" id="A0A0N4VIY6"/>
<reference evidence="4" key="1">
    <citation type="submission" date="2017-02" db="UniProtKB">
        <authorList>
            <consortium name="WormBaseParasite"/>
        </authorList>
    </citation>
    <scope>IDENTIFICATION</scope>
</reference>
<accession>A0A0N4VIY6</accession>
<reference evidence="2 3" key="2">
    <citation type="submission" date="2018-10" db="EMBL/GenBank/DDBJ databases">
        <authorList>
            <consortium name="Pathogen Informatics"/>
        </authorList>
    </citation>
    <scope>NUCLEOTIDE SEQUENCE [LARGE SCALE GENOMIC DNA]</scope>
</reference>
<feature type="domain" description="BTB" evidence="1">
    <location>
        <begin position="22"/>
        <end position="133"/>
    </location>
</feature>
<evidence type="ECO:0000259" key="1">
    <source>
        <dbReference type="SMART" id="SM00225"/>
    </source>
</evidence>
<dbReference type="EMBL" id="UXUI01010566">
    <property type="protein sequence ID" value="VDD95381.1"/>
    <property type="molecule type" value="Genomic_DNA"/>
</dbReference>
<dbReference type="Gene3D" id="3.30.710.10">
    <property type="entry name" value="Potassium Channel Kv1.1, Chain A"/>
    <property type="match status" value="1"/>
</dbReference>
<name>A0A0N4VIY6_ENTVE</name>
<dbReference type="WBParaSite" id="EVEC_0001080701-mRNA-1">
    <property type="protein sequence ID" value="EVEC_0001080701-mRNA-1"/>
    <property type="gene ID" value="EVEC_0001080701"/>
</dbReference>
<evidence type="ECO:0000313" key="3">
    <source>
        <dbReference type="Proteomes" id="UP000274131"/>
    </source>
</evidence>
<organism evidence="4">
    <name type="scientific">Enterobius vermicularis</name>
    <name type="common">Human pinworm</name>
    <dbReference type="NCBI Taxonomy" id="51028"/>
    <lineage>
        <taxon>Eukaryota</taxon>
        <taxon>Metazoa</taxon>
        <taxon>Ecdysozoa</taxon>
        <taxon>Nematoda</taxon>
        <taxon>Chromadorea</taxon>
        <taxon>Rhabditida</taxon>
        <taxon>Spirurina</taxon>
        <taxon>Oxyuridomorpha</taxon>
        <taxon>Oxyuroidea</taxon>
        <taxon>Oxyuridae</taxon>
        <taxon>Enterobius</taxon>
    </lineage>
</organism>
<keyword evidence="3" id="KW-1185">Reference proteome</keyword>
<dbReference type="SUPFAM" id="SSF54695">
    <property type="entry name" value="POZ domain"/>
    <property type="match status" value="1"/>
</dbReference>
<dbReference type="Pfam" id="PF02214">
    <property type="entry name" value="BTB_2"/>
    <property type="match status" value="1"/>
</dbReference>
<gene>
    <name evidence="2" type="ORF">EVEC_LOCUS10132</name>
</gene>
<dbReference type="GO" id="GO:0051260">
    <property type="term" value="P:protein homooligomerization"/>
    <property type="evidence" value="ECO:0007669"/>
    <property type="project" value="InterPro"/>
</dbReference>
<dbReference type="CDD" id="cd18316">
    <property type="entry name" value="BTB_POZ_KCTD-like"/>
    <property type="match status" value="1"/>
</dbReference>
<dbReference type="Proteomes" id="UP000274131">
    <property type="component" value="Unassembled WGS sequence"/>
</dbReference>
<dbReference type="SMART" id="SM00225">
    <property type="entry name" value="BTB"/>
    <property type="match status" value="1"/>
</dbReference>
<evidence type="ECO:0000313" key="4">
    <source>
        <dbReference type="WBParaSite" id="EVEC_0001080701-mRNA-1"/>
    </source>
</evidence>
<dbReference type="OrthoDB" id="2414723at2759"/>
<dbReference type="PANTHER" id="PTHR14499">
    <property type="entry name" value="POTASSIUM CHANNEL TETRAMERIZATION DOMAIN-CONTAINING"/>
    <property type="match status" value="1"/>
</dbReference>
<dbReference type="InterPro" id="IPR000210">
    <property type="entry name" value="BTB/POZ_dom"/>
</dbReference>
<protein>
    <submittedName>
        <fullName evidence="4">BTB domain-containing protein</fullName>
    </submittedName>
</protein>
<sequence>CCIKLITINYIKKVPEGHHINEIVSLNVGGTYYQTFYGTLATRNCSFFSHIFQIDRTGRVTTLKQQVIEDEQGRVFVNRDGKLFAYILQYLRDCSRMELPDDTDLLRQIGREAEFFGIDRLLTMVNEKITDLEQRRNMREERLDALNSMVRHISQQLYVTSFKK</sequence>
<proteinExistence type="predicted"/>
<dbReference type="InterPro" id="IPR003131">
    <property type="entry name" value="T1-type_BTB"/>
</dbReference>
<evidence type="ECO:0000313" key="2">
    <source>
        <dbReference type="EMBL" id="VDD95381.1"/>
    </source>
</evidence>
<dbReference type="PANTHER" id="PTHR14499:SF135">
    <property type="entry name" value="BTB DOMAIN-CONTAINING PROTEIN-RELATED"/>
    <property type="match status" value="1"/>
</dbReference>
<dbReference type="STRING" id="51028.A0A0N4VIY6"/>
<dbReference type="InterPro" id="IPR011333">
    <property type="entry name" value="SKP1/BTB/POZ_sf"/>
</dbReference>